<accession>A0A6H5G4F3</accession>
<feature type="non-terminal residue" evidence="2">
    <location>
        <position position="1"/>
    </location>
</feature>
<dbReference type="AlphaFoldDB" id="A0A6H5G4F3"/>
<organism evidence="2 3">
    <name type="scientific">Nesidiocoris tenuis</name>
    <dbReference type="NCBI Taxonomy" id="355587"/>
    <lineage>
        <taxon>Eukaryota</taxon>
        <taxon>Metazoa</taxon>
        <taxon>Ecdysozoa</taxon>
        <taxon>Arthropoda</taxon>
        <taxon>Hexapoda</taxon>
        <taxon>Insecta</taxon>
        <taxon>Pterygota</taxon>
        <taxon>Neoptera</taxon>
        <taxon>Paraneoptera</taxon>
        <taxon>Hemiptera</taxon>
        <taxon>Heteroptera</taxon>
        <taxon>Panheteroptera</taxon>
        <taxon>Cimicomorpha</taxon>
        <taxon>Miridae</taxon>
        <taxon>Dicyphina</taxon>
        <taxon>Nesidiocoris</taxon>
    </lineage>
</organism>
<evidence type="ECO:0000313" key="3">
    <source>
        <dbReference type="Proteomes" id="UP000479000"/>
    </source>
</evidence>
<feature type="compositionally biased region" description="Basic and acidic residues" evidence="1">
    <location>
        <begin position="1"/>
        <end position="14"/>
    </location>
</feature>
<proteinExistence type="predicted"/>
<sequence>VLRVDRTGDNDIRPHSRAARPPSGGIRKPDKVATQGTGLNKGRRRLGSRQKHFVDITIQKALKKKPFTFEINL</sequence>
<name>A0A6H5G4F3_9HEMI</name>
<reference evidence="2 3" key="1">
    <citation type="submission" date="2020-02" db="EMBL/GenBank/DDBJ databases">
        <authorList>
            <person name="Ferguson B K."/>
        </authorList>
    </citation>
    <scope>NUCLEOTIDE SEQUENCE [LARGE SCALE GENOMIC DNA]</scope>
</reference>
<evidence type="ECO:0000256" key="1">
    <source>
        <dbReference type="SAM" id="MobiDB-lite"/>
    </source>
</evidence>
<dbReference type="Proteomes" id="UP000479000">
    <property type="component" value="Unassembled WGS sequence"/>
</dbReference>
<feature type="region of interest" description="Disordered" evidence="1">
    <location>
        <begin position="1"/>
        <end position="48"/>
    </location>
</feature>
<protein>
    <submittedName>
        <fullName evidence="2">Uncharacterized protein</fullName>
    </submittedName>
</protein>
<dbReference type="EMBL" id="CADCXU010005766">
    <property type="protein sequence ID" value="CAA9997403.1"/>
    <property type="molecule type" value="Genomic_DNA"/>
</dbReference>
<keyword evidence="3" id="KW-1185">Reference proteome</keyword>
<evidence type="ECO:0000313" key="2">
    <source>
        <dbReference type="EMBL" id="CAA9997403.1"/>
    </source>
</evidence>
<gene>
    <name evidence="2" type="ORF">NTEN_LOCUS3705</name>
</gene>